<evidence type="ECO:0000313" key="2">
    <source>
        <dbReference type="Proteomes" id="UP000070700"/>
    </source>
</evidence>
<gene>
    <name evidence="1" type="ORF">LY89DRAFT_543119</name>
</gene>
<reference evidence="1 2" key="1">
    <citation type="submission" date="2015-10" db="EMBL/GenBank/DDBJ databases">
        <title>Full genome of DAOMC 229536 Phialocephala scopiformis, a fungal endophyte of spruce producing the potent anti-insectan compound rugulosin.</title>
        <authorList>
            <consortium name="DOE Joint Genome Institute"/>
            <person name="Walker A.K."/>
            <person name="Frasz S.L."/>
            <person name="Seifert K.A."/>
            <person name="Miller J.D."/>
            <person name="Mondo S.J."/>
            <person name="Labutti K."/>
            <person name="Lipzen A."/>
            <person name="Dockter R."/>
            <person name="Kennedy M."/>
            <person name="Grigoriev I.V."/>
            <person name="Spatafora J.W."/>
        </authorList>
    </citation>
    <scope>NUCLEOTIDE SEQUENCE [LARGE SCALE GENOMIC DNA]</scope>
    <source>
        <strain evidence="1 2">CBS 120377</strain>
    </source>
</reference>
<dbReference type="RefSeq" id="XP_018066266.1">
    <property type="nucleotide sequence ID" value="XM_018208205.1"/>
</dbReference>
<sequence length="144" mass="16397">EIIQQILENVHQIDKPSLPACRLVCRTFDAITFPLLFYHIPQWLNYEASHRAVLSLAHDICNRPAVMWSPWATAPDGPVDPVWMAIVWKLLVKRDVPGSLAVVGRKGEGVLTAENFAELSGMEEMTENRLRTGQNRFLMHRSYS</sequence>
<organism evidence="1 2">
    <name type="scientific">Mollisia scopiformis</name>
    <name type="common">Conifer needle endophyte fungus</name>
    <name type="synonym">Phialocephala scopiformis</name>
    <dbReference type="NCBI Taxonomy" id="149040"/>
    <lineage>
        <taxon>Eukaryota</taxon>
        <taxon>Fungi</taxon>
        <taxon>Dikarya</taxon>
        <taxon>Ascomycota</taxon>
        <taxon>Pezizomycotina</taxon>
        <taxon>Leotiomycetes</taxon>
        <taxon>Helotiales</taxon>
        <taxon>Mollisiaceae</taxon>
        <taxon>Mollisia</taxon>
    </lineage>
</organism>
<dbReference type="Proteomes" id="UP000070700">
    <property type="component" value="Unassembled WGS sequence"/>
</dbReference>
<evidence type="ECO:0000313" key="1">
    <source>
        <dbReference type="EMBL" id="KUJ11911.1"/>
    </source>
</evidence>
<dbReference type="InParanoid" id="A0A194WVB9"/>
<dbReference type="AlphaFoldDB" id="A0A194WVB9"/>
<evidence type="ECO:0008006" key="3">
    <source>
        <dbReference type="Google" id="ProtNLM"/>
    </source>
</evidence>
<name>A0A194WVB9_MOLSC</name>
<dbReference type="KEGG" id="psco:LY89DRAFT_543119"/>
<keyword evidence="2" id="KW-1185">Reference proteome</keyword>
<feature type="non-terminal residue" evidence="1">
    <location>
        <position position="144"/>
    </location>
</feature>
<accession>A0A194WVB9</accession>
<dbReference type="GeneID" id="28817931"/>
<dbReference type="EMBL" id="KQ947425">
    <property type="protein sequence ID" value="KUJ11911.1"/>
    <property type="molecule type" value="Genomic_DNA"/>
</dbReference>
<feature type="non-terminal residue" evidence="1">
    <location>
        <position position="1"/>
    </location>
</feature>
<proteinExistence type="predicted"/>
<protein>
    <recommendedName>
        <fullName evidence="3">F-box domain-containing protein</fullName>
    </recommendedName>
</protein>
<dbReference type="OrthoDB" id="4986826at2759"/>